<evidence type="ECO:0000256" key="1">
    <source>
        <dbReference type="SAM" id="MobiDB-lite"/>
    </source>
</evidence>
<dbReference type="Proteomes" id="UP001321479">
    <property type="component" value="Segment"/>
</dbReference>
<dbReference type="GeneID" id="80557709"/>
<feature type="domain" description="KilA-N" evidence="3">
    <location>
        <begin position="62"/>
        <end position="171"/>
    </location>
</feature>
<protein>
    <submittedName>
        <fullName evidence="4">KilA-N domain-containing protein</fullName>
    </submittedName>
</protein>
<dbReference type="EMBL" id="AP024483">
    <property type="protein sequence ID" value="BCS82504.1"/>
    <property type="molecule type" value="Genomic_DNA"/>
</dbReference>
<dbReference type="SMART" id="SM01252">
    <property type="entry name" value="KilA-N"/>
    <property type="match status" value="1"/>
</dbReference>
<dbReference type="Pfam" id="PF04383">
    <property type="entry name" value="KilA-N"/>
    <property type="match status" value="1"/>
</dbReference>
<accession>A0ABM7NQU2</accession>
<dbReference type="Pfam" id="PF12299">
    <property type="entry name" value="DUF3627"/>
    <property type="match status" value="1"/>
</dbReference>
<dbReference type="InterPro" id="IPR017880">
    <property type="entry name" value="KilA_N"/>
</dbReference>
<evidence type="ECO:0000259" key="2">
    <source>
        <dbReference type="PROSITE" id="PS50192"/>
    </source>
</evidence>
<feature type="domain" description="T-SNARE coiled-coil homology" evidence="2">
    <location>
        <begin position="181"/>
        <end position="243"/>
    </location>
</feature>
<dbReference type="Gene3D" id="1.20.5.170">
    <property type="match status" value="1"/>
</dbReference>
<dbReference type="PROSITE" id="PS51301">
    <property type="entry name" value="KILA_N"/>
    <property type="match status" value="1"/>
</dbReference>
<evidence type="ECO:0000313" key="5">
    <source>
        <dbReference type="Proteomes" id="UP001321479"/>
    </source>
</evidence>
<organism evidence="4 5">
    <name type="scientific">Cotonvirus japonicus</name>
    <dbReference type="NCBI Taxonomy" id="2811091"/>
    <lineage>
        <taxon>Viruses</taxon>
        <taxon>Varidnaviria</taxon>
        <taxon>Bamfordvirae</taxon>
        <taxon>Nucleocytoviricota</taxon>
        <taxon>Megaviricetes</taxon>
        <taxon>Imitervirales</taxon>
        <taxon>Mimiviridae</taxon>
        <taxon>Megamimivirinae</taxon>
        <taxon>Cotonvirus</taxon>
        <taxon>Cotonvirus japonicum</taxon>
    </lineage>
</organism>
<name>A0ABM7NQU2_9VIRU</name>
<dbReference type="PROSITE" id="PS50192">
    <property type="entry name" value="T_SNARE"/>
    <property type="match status" value="1"/>
</dbReference>
<reference evidence="4 5" key="1">
    <citation type="submission" date="2021-02" db="EMBL/GenBank/DDBJ databases">
        <title>Cotonvirus japonicus, which uses Golgi apparatus of host cells for its virion factory, phylogenetically links tailed tupanvirus and icosahedral mimivirus.</title>
        <authorList>
            <person name="Takahashi H."/>
            <person name="Fukaya S."/>
            <person name="Song C."/>
            <person name="Murata K."/>
            <person name="Takemura M."/>
        </authorList>
    </citation>
    <scope>NUCLEOTIDE SEQUENCE [LARGE SCALE GENOMIC DNA]</scope>
</reference>
<sequence length="391" mass="45588">MSNKKFNKKFNYLDDLSEASDCKNSENIFNGSNIDKNLSKKIINNDKETDIKNIAVKRINDEYYHGKYGDLDVIMNNDGFVNVTKLCNEAVTKNGEKKIFKDWVTTLEAKELMDELSKITGIPTTQLLVQNLTSSENITRGTYAHPDLVPLIASWASPKFGVRVSKIVNEYFAKEMFDKHQDLIKKKDDKIDRLSKKIDKQTKIMEDQSKTMKKQNETMKKQSETMKKQDETMKKQDDKIKKLLSQGNEVLGYAKDTNRKLNIVVDERAPRSEDPQDQEKLILIKNNDEQDESDDEDVWEYAVMNLMKKSVSSRLSAHRNKHPNMEIIMTIKYTPNSKNLWHKLKKKLTTKGKIIINRNTCLFNLDEDFSEQQLKQMIKKIHESRKNHRDL</sequence>
<proteinExistence type="predicted"/>
<feature type="region of interest" description="Disordered" evidence="1">
    <location>
        <begin position="207"/>
        <end position="234"/>
    </location>
</feature>
<dbReference type="InterPro" id="IPR022549">
    <property type="entry name" value="DUF3627"/>
</dbReference>
<evidence type="ECO:0000259" key="3">
    <source>
        <dbReference type="PROSITE" id="PS51301"/>
    </source>
</evidence>
<evidence type="ECO:0000313" key="4">
    <source>
        <dbReference type="EMBL" id="BCS82504.1"/>
    </source>
</evidence>
<keyword evidence="5" id="KW-1185">Reference proteome</keyword>
<dbReference type="RefSeq" id="YP_010841112.1">
    <property type="nucleotide sequence ID" value="NC_079139.1"/>
</dbReference>
<dbReference type="InterPro" id="IPR000727">
    <property type="entry name" value="T_SNARE_dom"/>
</dbReference>
<dbReference type="InterPro" id="IPR018004">
    <property type="entry name" value="KilA/APSES_HTH"/>
</dbReference>